<dbReference type="AlphaFoldDB" id="A0A9N9P928"/>
<evidence type="ECO:0000313" key="1">
    <source>
        <dbReference type="EMBL" id="CAG8801175.1"/>
    </source>
</evidence>
<dbReference type="OrthoDB" id="2411530at2759"/>
<organism evidence="1 2">
    <name type="scientific">Dentiscutata erythropus</name>
    <dbReference type="NCBI Taxonomy" id="1348616"/>
    <lineage>
        <taxon>Eukaryota</taxon>
        <taxon>Fungi</taxon>
        <taxon>Fungi incertae sedis</taxon>
        <taxon>Mucoromycota</taxon>
        <taxon>Glomeromycotina</taxon>
        <taxon>Glomeromycetes</taxon>
        <taxon>Diversisporales</taxon>
        <taxon>Gigasporaceae</taxon>
        <taxon>Dentiscutata</taxon>
    </lineage>
</organism>
<comment type="caution">
    <text evidence="1">The sequence shown here is derived from an EMBL/GenBank/DDBJ whole genome shotgun (WGS) entry which is preliminary data.</text>
</comment>
<sequence length="66" mass="7791">KYGCGIKRSVQTKLKDSLECIPLVNRPKSTSLNNYDLKKRLDSLQLFLTEYVVDVRYFEEIYKSNE</sequence>
<feature type="non-terminal residue" evidence="1">
    <location>
        <position position="66"/>
    </location>
</feature>
<accession>A0A9N9P928</accession>
<dbReference type="EMBL" id="CAJVPY010035552">
    <property type="protein sequence ID" value="CAG8801175.1"/>
    <property type="molecule type" value="Genomic_DNA"/>
</dbReference>
<dbReference type="Proteomes" id="UP000789405">
    <property type="component" value="Unassembled WGS sequence"/>
</dbReference>
<protein>
    <submittedName>
        <fullName evidence="1">24772_t:CDS:1</fullName>
    </submittedName>
</protein>
<keyword evidence="2" id="KW-1185">Reference proteome</keyword>
<name>A0A9N9P928_9GLOM</name>
<reference evidence="1" key="1">
    <citation type="submission" date="2021-06" db="EMBL/GenBank/DDBJ databases">
        <authorList>
            <person name="Kallberg Y."/>
            <person name="Tangrot J."/>
            <person name="Rosling A."/>
        </authorList>
    </citation>
    <scope>NUCLEOTIDE SEQUENCE</scope>
    <source>
        <strain evidence="1">MA453B</strain>
    </source>
</reference>
<proteinExistence type="predicted"/>
<evidence type="ECO:0000313" key="2">
    <source>
        <dbReference type="Proteomes" id="UP000789405"/>
    </source>
</evidence>
<gene>
    <name evidence="1" type="ORF">DERYTH_LOCUS23402</name>
</gene>